<dbReference type="EMBL" id="CM042009">
    <property type="protein sequence ID" value="KAI3790374.1"/>
    <property type="molecule type" value="Genomic_DNA"/>
</dbReference>
<dbReference type="Proteomes" id="UP001055811">
    <property type="component" value="Linkage Group LG01"/>
</dbReference>
<evidence type="ECO:0000313" key="1">
    <source>
        <dbReference type="EMBL" id="KAI3790374.1"/>
    </source>
</evidence>
<protein>
    <submittedName>
        <fullName evidence="1">Uncharacterized protein</fullName>
    </submittedName>
</protein>
<organism evidence="1 2">
    <name type="scientific">Cichorium intybus</name>
    <name type="common">Chicory</name>
    <dbReference type="NCBI Taxonomy" id="13427"/>
    <lineage>
        <taxon>Eukaryota</taxon>
        <taxon>Viridiplantae</taxon>
        <taxon>Streptophyta</taxon>
        <taxon>Embryophyta</taxon>
        <taxon>Tracheophyta</taxon>
        <taxon>Spermatophyta</taxon>
        <taxon>Magnoliopsida</taxon>
        <taxon>eudicotyledons</taxon>
        <taxon>Gunneridae</taxon>
        <taxon>Pentapetalae</taxon>
        <taxon>asterids</taxon>
        <taxon>campanulids</taxon>
        <taxon>Asterales</taxon>
        <taxon>Asteraceae</taxon>
        <taxon>Cichorioideae</taxon>
        <taxon>Cichorieae</taxon>
        <taxon>Cichoriinae</taxon>
        <taxon>Cichorium</taxon>
    </lineage>
</organism>
<keyword evidence="2" id="KW-1185">Reference proteome</keyword>
<comment type="caution">
    <text evidence="1">The sequence shown here is derived from an EMBL/GenBank/DDBJ whole genome shotgun (WGS) entry which is preliminary data.</text>
</comment>
<accession>A0ACB9H3E3</accession>
<sequence>MAMVVRSNVIVNGLHKEISRFTSVKTAYIKAPTIVWKRNQVPEVRRYISIQNKSTKFSKFYQVIDSG</sequence>
<evidence type="ECO:0000313" key="2">
    <source>
        <dbReference type="Proteomes" id="UP001055811"/>
    </source>
</evidence>
<reference evidence="1 2" key="2">
    <citation type="journal article" date="2022" name="Mol. Ecol. Resour.">
        <title>The genomes of chicory, endive, great burdock and yacon provide insights into Asteraceae paleo-polyploidization history and plant inulin production.</title>
        <authorList>
            <person name="Fan W."/>
            <person name="Wang S."/>
            <person name="Wang H."/>
            <person name="Wang A."/>
            <person name="Jiang F."/>
            <person name="Liu H."/>
            <person name="Zhao H."/>
            <person name="Xu D."/>
            <person name="Zhang Y."/>
        </authorList>
    </citation>
    <scope>NUCLEOTIDE SEQUENCE [LARGE SCALE GENOMIC DNA]</scope>
    <source>
        <strain evidence="2">cv. Punajuju</strain>
        <tissue evidence="1">Leaves</tissue>
    </source>
</reference>
<proteinExistence type="predicted"/>
<reference evidence="2" key="1">
    <citation type="journal article" date="2022" name="Mol. Ecol. Resour.">
        <title>The genomes of chicory, endive, great burdock and yacon provide insights into Asteraceae palaeo-polyploidization history and plant inulin production.</title>
        <authorList>
            <person name="Fan W."/>
            <person name="Wang S."/>
            <person name="Wang H."/>
            <person name="Wang A."/>
            <person name="Jiang F."/>
            <person name="Liu H."/>
            <person name="Zhao H."/>
            <person name="Xu D."/>
            <person name="Zhang Y."/>
        </authorList>
    </citation>
    <scope>NUCLEOTIDE SEQUENCE [LARGE SCALE GENOMIC DNA]</scope>
    <source>
        <strain evidence="2">cv. Punajuju</strain>
    </source>
</reference>
<gene>
    <name evidence="1" type="ORF">L2E82_03364</name>
</gene>
<name>A0ACB9H3E3_CICIN</name>